<comment type="caution">
    <text evidence="2">The sequence shown here is derived from an EMBL/GenBank/DDBJ whole genome shotgun (WGS) entry which is preliminary data.</text>
</comment>
<evidence type="ECO:0000313" key="2">
    <source>
        <dbReference type="EMBL" id="KAK5910186.1"/>
    </source>
</evidence>
<dbReference type="AlphaFoldDB" id="A0AAN8CTW3"/>
<name>A0AAN8CTW3_9TELE</name>
<gene>
    <name evidence="2" type="ORF">CesoFtcFv8_004046</name>
</gene>
<feature type="region of interest" description="Disordered" evidence="1">
    <location>
        <begin position="57"/>
        <end position="81"/>
    </location>
</feature>
<evidence type="ECO:0000256" key="1">
    <source>
        <dbReference type="SAM" id="MobiDB-lite"/>
    </source>
</evidence>
<protein>
    <submittedName>
        <fullName evidence="2">Uncharacterized protein</fullName>
    </submittedName>
</protein>
<reference evidence="2 3" key="1">
    <citation type="journal article" date="2023" name="Mol. Biol. Evol.">
        <title>Genomics of Secondarily Temperate Adaptation in the Only Non-Antarctic Icefish.</title>
        <authorList>
            <person name="Rivera-Colon A.G."/>
            <person name="Rayamajhi N."/>
            <person name="Minhas B.F."/>
            <person name="Madrigal G."/>
            <person name="Bilyk K.T."/>
            <person name="Yoon V."/>
            <person name="Hune M."/>
            <person name="Gregory S."/>
            <person name="Cheng C.H.C."/>
            <person name="Catchen J.M."/>
        </authorList>
    </citation>
    <scope>NUCLEOTIDE SEQUENCE [LARGE SCALE GENOMIC DNA]</scope>
    <source>
        <strain evidence="2">JC2023a</strain>
    </source>
</reference>
<organism evidence="2 3">
    <name type="scientific">Champsocephalus esox</name>
    <name type="common">pike icefish</name>
    <dbReference type="NCBI Taxonomy" id="159716"/>
    <lineage>
        <taxon>Eukaryota</taxon>
        <taxon>Metazoa</taxon>
        <taxon>Chordata</taxon>
        <taxon>Craniata</taxon>
        <taxon>Vertebrata</taxon>
        <taxon>Euteleostomi</taxon>
        <taxon>Actinopterygii</taxon>
        <taxon>Neopterygii</taxon>
        <taxon>Teleostei</taxon>
        <taxon>Neoteleostei</taxon>
        <taxon>Acanthomorphata</taxon>
        <taxon>Eupercaria</taxon>
        <taxon>Perciformes</taxon>
        <taxon>Notothenioidei</taxon>
        <taxon>Channichthyidae</taxon>
        <taxon>Champsocephalus</taxon>
    </lineage>
</organism>
<accession>A0AAN8CTW3</accession>
<proteinExistence type="predicted"/>
<dbReference type="EMBL" id="JAULUE010002048">
    <property type="protein sequence ID" value="KAK5910186.1"/>
    <property type="molecule type" value="Genomic_DNA"/>
</dbReference>
<keyword evidence="3" id="KW-1185">Reference proteome</keyword>
<dbReference type="Proteomes" id="UP001335648">
    <property type="component" value="Unassembled WGS sequence"/>
</dbReference>
<evidence type="ECO:0000313" key="3">
    <source>
        <dbReference type="Proteomes" id="UP001335648"/>
    </source>
</evidence>
<sequence>MRSRESSEVTAAACGGCQGRPGGDLGLRGEALLKGRFRDVLLLSGWRAVSETCTKASQLKAPLPPPPCRDPQSPAAVFTAQ</sequence>